<feature type="transmembrane region" description="Helical" evidence="8">
    <location>
        <begin position="154"/>
        <end position="173"/>
    </location>
</feature>
<evidence type="ECO:0000256" key="5">
    <source>
        <dbReference type="ARBA" id="ARBA00022692"/>
    </source>
</evidence>
<feature type="transmembrane region" description="Helical" evidence="8">
    <location>
        <begin position="258"/>
        <end position="281"/>
    </location>
</feature>
<feature type="transmembrane region" description="Helical" evidence="8">
    <location>
        <begin position="7"/>
        <end position="26"/>
    </location>
</feature>
<evidence type="ECO:0000259" key="9">
    <source>
        <dbReference type="Pfam" id="PF13231"/>
    </source>
</evidence>
<feature type="transmembrane region" description="Helical" evidence="8">
    <location>
        <begin position="442"/>
        <end position="460"/>
    </location>
</feature>
<feature type="domain" description="Glycosyltransferase RgtA/B/C/D-like" evidence="9">
    <location>
        <begin position="132"/>
        <end position="222"/>
    </location>
</feature>
<feature type="transmembrane region" description="Helical" evidence="8">
    <location>
        <begin position="332"/>
        <end position="351"/>
    </location>
</feature>
<organism evidence="10 11">
    <name type="scientific">Candidatus Ryanbacteria bacterium RIFCSPHIGHO2_01_FULL_45_22</name>
    <dbReference type="NCBI Taxonomy" id="1802114"/>
    <lineage>
        <taxon>Bacteria</taxon>
        <taxon>Candidatus Ryaniibacteriota</taxon>
    </lineage>
</organism>
<name>A0A1G2G1R8_9BACT</name>
<sequence length="585" mass="65606">MASSKKHFLVFVGILLLAIFFRFWHITDIPPGLYPDEAMNGSNALQALESGNFRAYYIDNNGREGLFINLQALAIWFLGNEAWVLRFVSAIFGIVAVWGIFLLTRELFWDGDSQTQSSKLKAQNYNSKLKTEIIALLSSFFLATSYWHVTLSRLGFRAITTPTFSILAFYFLFRGMRRNSMVDFALSGIMLGLGLNGYIAFRFLPFAFAVPVLIGLWRWWNTKPRGTEWKASGIGFSEGGVGVVGEENSMPEAPNTCFPCAVVLIGIFVIATCTPLIMYFTEHPNDFATRTGQVSVFADEHPLRAFAVSNIKTIGMVSVFGDCNSRHNFPCFPVLHPFLALGFFYGLFLMIKKPTSLTFATLLAWLFFLSLPATLTREGMPHALRSIGMIPPVMIIAAFGAYVFWEKLFSDKKIPLTPPFSKGELLPLKKGGWEGFQNKKTTIFFLLLVSIPLTTGYLYFNVWAKAPSTASAFSQDLSELAMYVRSLPKETKKYLIVELDHEGLPVSAQSVVYLTNTATTQSQHEHNVTYLPRVGTLRHITLDDKPAIIGFVAFHDNALEQELERAFPSLIKETYGGFTVYSYKP</sequence>
<evidence type="ECO:0000313" key="10">
    <source>
        <dbReference type="EMBL" id="OGZ44027.1"/>
    </source>
</evidence>
<keyword evidence="3" id="KW-0328">Glycosyltransferase</keyword>
<dbReference type="STRING" id="1802114.A2719_03655"/>
<evidence type="ECO:0000256" key="6">
    <source>
        <dbReference type="ARBA" id="ARBA00022989"/>
    </source>
</evidence>
<keyword evidence="6 8" id="KW-1133">Transmembrane helix</keyword>
<comment type="subcellular location">
    <subcellularLocation>
        <location evidence="1">Cell membrane</location>
        <topology evidence="1">Multi-pass membrane protein</topology>
    </subcellularLocation>
</comment>
<evidence type="ECO:0000256" key="1">
    <source>
        <dbReference type="ARBA" id="ARBA00004651"/>
    </source>
</evidence>
<dbReference type="GO" id="GO:0010041">
    <property type="term" value="P:response to iron(III) ion"/>
    <property type="evidence" value="ECO:0007669"/>
    <property type="project" value="TreeGrafter"/>
</dbReference>
<dbReference type="InterPro" id="IPR038731">
    <property type="entry name" value="RgtA/B/C-like"/>
</dbReference>
<feature type="transmembrane region" description="Helical" evidence="8">
    <location>
        <begin position="357"/>
        <end position="375"/>
    </location>
</feature>
<evidence type="ECO:0000256" key="8">
    <source>
        <dbReference type="SAM" id="Phobius"/>
    </source>
</evidence>
<dbReference type="GO" id="GO:0009103">
    <property type="term" value="P:lipopolysaccharide biosynthetic process"/>
    <property type="evidence" value="ECO:0007669"/>
    <property type="project" value="UniProtKB-ARBA"/>
</dbReference>
<feature type="transmembrane region" description="Helical" evidence="8">
    <location>
        <begin position="203"/>
        <end position="220"/>
    </location>
</feature>
<keyword evidence="2" id="KW-1003">Cell membrane</keyword>
<evidence type="ECO:0000256" key="7">
    <source>
        <dbReference type="ARBA" id="ARBA00023136"/>
    </source>
</evidence>
<keyword evidence="4" id="KW-0808">Transferase</keyword>
<gene>
    <name evidence="10" type="ORF">A2719_03655</name>
</gene>
<evidence type="ECO:0000313" key="11">
    <source>
        <dbReference type="Proteomes" id="UP000177480"/>
    </source>
</evidence>
<comment type="caution">
    <text evidence="10">The sequence shown here is derived from an EMBL/GenBank/DDBJ whole genome shotgun (WGS) entry which is preliminary data.</text>
</comment>
<feature type="transmembrane region" description="Helical" evidence="8">
    <location>
        <begin position="387"/>
        <end position="405"/>
    </location>
</feature>
<feature type="transmembrane region" description="Helical" evidence="8">
    <location>
        <begin position="129"/>
        <end position="148"/>
    </location>
</feature>
<evidence type="ECO:0000256" key="4">
    <source>
        <dbReference type="ARBA" id="ARBA00022679"/>
    </source>
</evidence>
<dbReference type="GO" id="GO:0016763">
    <property type="term" value="F:pentosyltransferase activity"/>
    <property type="evidence" value="ECO:0007669"/>
    <property type="project" value="TreeGrafter"/>
</dbReference>
<proteinExistence type="predicted"/>
<dbReference type="PANTHER" id="PTHR33908">
    <property type="entry name" value="MANNOSYLTRANSFERASE YKCB-RELATED"/>
    <property type="match status" value="1"/>
</dbReference>
<feature type="transmembrane region" description="Helical" evidence="8">
    <location>
        <begin position="83"/>
        <end position="108"/>
    </location>
</feature>
<dbReference type="Pfam" id="PF13231">
    <property type="entry name" value="PMT_2"/>
    <property type="match status" value="1"/>
</dbReference>
<evidence type="ECO:0000256" key="3">
    <source>
        <dbReference type="ARBA" id="ARBA00022676"/>
    </source>
</evidence>
<dbReference type="InterPro" id="IPR050297">
    <property type="entry name" value="LipidA_mod_glycosyltrf_83"/>
</dbReference>
<dbReference type="Proteomes" id="UP000177480">
    <property type="component" value="Unassembled WGS sequence"/>
</dbReference>
<accession>A0A1G2G1R8</accession>
<dbReference type="EMBL" id="MHNK01000010">
    <property type="protein sequence ID" value="OGZ44027.1"/>
    <property type="molecule type" value="Genomic_DNA"/>
</dbReference>
<dbReference type="GO" id="GO:0005886">
    <property type="term" value="C:plasma membrane"/>
    <property type="evidence" value="ECO:0007669"/>
    <property type="project" value="UniProtKB-SubCell"/>
</dbReference>
<keyword evidence="7 8" id="KW-0472">Membrane</keyword>
<keyword evidence="5 8" id="KW-0812">Transmembrane</keyword>
<protein>
    <recommendedName>
        <fullName evidence="9">Glycosyltransferase RgtA/B/C/D-like domain-containing protein</fullName>
    </recommendedName>
</protein>
<dbReference type="AlphaFoldDB" id="A0A1G2G1R8"/>
<reference evidence="10 11" key="1">
    <citation type="journal article" date="2016" name="Nat. Commun.">
        <title>Thousands of microbial genomes shed light on interconnected biogeochemical processes in an aquifer system.</title>
        <authorList>
            <person name="Anantharaman K."/>
            <person name="Brown C.T."/>
            <person name="Hug L.A."/>
            <person name="Sharon I."/>
            <person name="Castelle C.J."/>
            <person name="Probst A.J."/>
            <person name="Thomas B.C."/>
            <person name="Singh A."/>
            <person name="Wilkins M.J."/>
            <person name="Karaoz U."/>
            <person name="Brodie E.L."/>
            <person name="Williams K.H."/>
            <person name="Hubbard S.S."/>
            <person name="Banfield J.F."/>
        </authorList>
    </citation>
    <scope>NUCLEOTIDE SEQUENCE [LARGE SCALE GENOMIC DNA]</scope>
</reference>
<dbReference type="PANTHER" id="PTHR33908:SF3">
    <property type="entry name" value="UNDECAPRENYL PHOSPHATE-ALPHA-4-AMINO-4-DEOXY-L-ARABINOSE ARABINOSYL TRANSFERASE"/>
    <property type="match status" value="1"/>
</dbReference>
<evidence type="ECO:0000256" key="2">
    <source>
        <dbReference type="ARBA" id="ARBA00022475"/>
    </source>
</evidence>